<dbReference type="EMBL" id="JAOPGA020001266">
    <property type="protein sequence ID" value="KAL0486791.1"/>
    <property type="molecule type" value="Genomic_DNA"/>
</dbReference>
<name>A0AAW2ZAD0_9EUKA</name>
<gene>
    <name evidence="3" type="ORF">AKO1_012116</name>
</gene>
<feature type="region of interest" description="Disordered" evidence="1">
    <location>
        <begin position="461"/>
        <end position="488"/>
    </location>
</feature>
<feature type="compositionally biased region" description="Basic and acidic residues" evidence="1">
    <location>
        <begin position="1"/>
        <end position="11"/>
    </location>
</feature>
<proteinExistence type="predicted"/>
<comment type="caution">
    <text evidence="3">The sequence shown here is derived from an EMBL/GenBank/DDBJ whole genome shotgun (WGS) entry which is preliminary data.</text>
</comment>
<evidence type="ECO:0000313" key="4">
    <source>
        <dbReference type="Proteomes" id="UP001431209"/>
    </source>
</evidence>
<evidence type="ECO:0000313" key="3">
    <source>
        <dbReference type="EMBL" id="KAL0486791.1"/>
    </source>
</evidence>
<evidence type="ECO:0000259" key="2">
    <source>
        <dbReference type="PROSITE" id="PS50174"/>
    </source>
</evidence>
<dbReference type="Pfam" id="PF01585">
    <property type="entry name" value="G-patch"/>
    <property type="match status" value="1"/>
</dbReference>
<dbReference type="PROSITE" id="PS50174">
    <property type="entry name" value="G_PATCH"/>
    <property type="match status" value="1"/>
</dbReference>
<dbReference type="InterPro" id="IPR000467">
    <property type="entry name" value="G_patch_dom"/>
</dbReference>
<dbReference type="PANTHER" id="PTHR13384">
    <property type="entry name" value="G PATCH DOMAIN-CONTAINING PROTEIN 1"/>
    <property type="match status" value="1"/>
</dbReference>
<keyword evidence="4" id="KW-1185">Reference proteome</keyword>
<feature type="region of interest" description="Disordered" evidence="1">
    <location>
        <begin position="543"/>
        <end position="611"/>
    </location>
</feature>
<sequence length="611" mass="70278">MTRSTTDDAHLRALFGGPRSQADHDEEDNIKLDHTLGQNIVPLKEKKLSIGVKLLQSMGWKEGEGIGPKIKRKKAKKVYGMQLPPHLQNKANSDNDVEMEEVAPKDVPVIKVHLKNDFHGLGFTSDSLHHDNPQDKDQDKYHMRELLRTSVNKYDQEYDTEITTEEESTIANRSSSTKHVTFIADGSLEVTSKYFPPPPLPKDFIPMHHFDDVDQNQDEQNASTRIQLGPNSTSERGKLLGEVPLPGAHQRSFYDYLHPQDQERIMQITPSPQQRSNLDHPQNEHTLELKKKLSSIMSNRFAPESTDLSKPVNQLPVGIQLPSTLIKQQLRQQQPIIPTPRIPHFNQKREQLEWHPEPLLCKRFTCANPYPKSTKIGTVRGVIAKKQTSIFDDSLFENKSIQNQSVDRSDQLSKMERPNMDIFEAVFKSETTSTEHIQHDDVKNENHTIIDLNAQVELIQEEEEEDDDSFPFKKKSTTNQNSTSLPNSIAPYIPAPLTNSNAIIANTVKSCPSFDVNDHQKDFTSSSSSDQKKLEMLEKIKNLKQILGSDASDSDDKQKRRERKKKRRREEKESSSRSSRREKSPTRDEKKRRRREDDDDYYHKNKHRSKR</sequence>
<feature type="domain" description="G-patch" evidence="2">
    <location>
        <begin position="47"/>
        <end position="126"/>
    </location>
</feature>
<feature type="region of interest" description="Disordered" evidence="1">
    <location>
        <begin position="1"/>
        <end position="25"/>
    </location>
</feature>
<feature type="compositionally biased region" description="Basic residues" evidence="1">
    <location>
        <begin position="560"/>
        <end position="569"/>
    </location>
</feature>
<dbReference type="GO" id="GO:0003723">
    <property type="term" value="F:RNA binding"/>
    <property type="evidence" value="ECO:0007669"/>
    <property type="project" value="TreeGrafter"/>
</dbReference>
<organism evidence="3 4">
    <name type="scientific">Acrasis kona</name>
    <dbReference type="NCBI Taxonomy" id="1008807"/>
    <lineage>
        <taxon>Eukaryota</taxon>
        <taxon>Discoba</taxon>
        <taxon>Heterolobosea</taxon>
        <taxon>Tetramitia</taxon>
        <taxon>Eutetramitia</taxon>
        <taxon>Acrasidae</taxon>
        <taxon>Acrasis</taxon>
    </lineage>
</organism>
<dbReference type="Proteomes" id="UP001431209">
    <property type="component" value="Unassembled WGS sequence"/>
</dbReference>
<feature type="compositionally biased region" description="Polar residues" evidence="1">
    <location>
        <begin position="477"/>
        <end position="487"/>
    </location>
</feature>
<protein>
    <recommendedName>
        <fullName evidence="2">G-patch domain-containing protein</fullName>
    </recommendedName>
</protein>
<dbReference type="PANTHER" id="PTHR13384:SF19">
    <property type="entry name" value="G PATCH DOMAIN-CONTAINING PROTEIN 1"/>
    <property type="match status" value="1"/>
</dbReference>
<feature type="compositionally biased region" description="Basic and acidic residues" evidence="1">
    <location>
        <begin position="570"/>
        <end position="589"/>
    </location>
</feature>
<evidence type="ECO:0000256" key="1">
    <source>
        <dbReference type="SAM" id="MobiDB-lite"/>
    </source>
</evidence>
<accession>A0AAW2ZAD0</accession>
<dbReference type="AlphaFoldDB" id="A0AAW2ZAD0"/>
<reference evidence="3 4" key="1">
    <citation type="submission" date="2024-03" db="EMBL/GenBank/DDBJ databases">
        <title>The Acrasis kona genome and developmental transcriptomes reveal deep origins of eukaryotic multicellular pathways.</title>
        <authorList>
            <person name="Sheikh S."/>
            <person name="Fu C.-J."/>
            <person name="Brown M.W."/>
            <person name="Baldauf S.L."/>
        </authorList>
    </citation>
    <scope>NUCLEOTIDE SEQUENCE [LARGE SCALE GENOMIC DNA]</scope>
    <source>
        <strain evidence="3 4">ATCC MYA-3509</strain>
    </source>
</reference>
<dbReference type="GO" id="GO:0005634">
    <property type="term" value="C:nucleus"/>
    <property type="evidence" value="ECO:0007669"/>
    <property type="project" value="TreeGrafter"/>
</dbReference>